<feature type="domain" description="ABM" evidence="1">
    <location>
        <begin position="106"/>
        <end position="197"/>
    </location>
</feature>
<gene>
    <name evidence="2" type="ORF">LMG28688_05241</name>
</gene>
<dbReference type="PROSITE" id="PS51725">
    <property type="entry name" value="ABM"/>
    <property type="match status" value="1"/>
</dbReference>
<organism evidence="2 3">
    <name type="scientific">Paraburkholderia caffeinitolerans</name>
    <dbReference type="NCBI Taxonomy" id="1723730"/>
    <lineage>
        <taxon>Bacteria</taxon>
        <taxon>Pseudomonadati</taxon>
        <taxon>Pseudomonadota</taxon>
        <taxon>Betaproteobacteria</taxon>
        <taxon>Burkholderiales</taxon>
        <taxon>Burkholderiaceae</taxon>
        <taxon>Paraburkholderia</taxon>
    </lineage>
</organism>
<dbReference type="SUPFAM" id="SSF54909">
    <property type="entry name" value="Dimeric alpha+beta barrel"/>
    <property type="match status" value="1"/>
</dbReference>
<accession>A0A6J5GHI6</accession>
<name>A0A6J5GHI6_9BURK</name>
<evidence type="ECO:0000259" key="1">
    <source>
        <dbReference type="PROSITE" id="PS51725"/>
    </source>
</evidence>
<dbReference type="InterPro" id="IPR007138">
    <property type="entry name" value="ABM_dom"/>
</dbReference>
<dbReference type="InterPro" id="IPR011008">
    <property type="entry name" value="Dimeric_a/b-barrel"/>
</dbReference>
<protein>
    <recommendedName>
        <fullName evidence="1">ABM domain-containing protein</fullName>
    </recommendedName>
</protein>
<dbReference type="Pfam" id="PF03992">
    <property type="entry name" value="ABM"/>
    <property type="match status" value="1"/>
</dbReference>
<dbReference type="AlphaFoldDB" id="A0A6J5GHI6"/>
<evidence type="ECO:0000313" key="2">
    <source>
        <dbReference type="EMBL" id="CAB3800777.1"/>
    </source>
</evidence>
<dbReference type="Gene3D" id="3.30.70.100">
    <property type="match status" value="1"/>
</dbReference>
<proteinExistence type="predicted"/>
<dbReference type="Proteomes" id="UP000494119">
    <property type="component" value="Unassembled WGS sequence"/>
</dbReference>
<keyword evidence="3" id="KW-1185">Reference proteome</keyword>
<reference evidence="2 3" key="1">
    <citation type="submission" date="2020-04" db="EMBL/GenBank/DDBJ databases">
        <authorList>
            <person name="De Canck E."/>
        </authorList>
    </citation>
    <scope>NUCLEOTIDE SEQUENCE [LARGE SCALE GENOMIC DNA]</scope>
    <source>
        <strain evidence="2 3">LMG 28688</strain>
    </source>
</reference>
<evidence type="ECO:0000313" key="3">
    <source>
        <dbReference type="Proteomes" id="UP000494119"/>
    </source>
</evidence>
<dbReference type="EMBL" id="CADIKL010000033">
    <property type="protein sequence ID" value="CAB3800777.1"/>
    <property type="molecule type" value="Genomic_DNA"/>
</dbReference>
<sequence length="200" mass="21993">MLASIRFISQCGFGLATDARVSHRSARSRSGHRNMILTCRSTVDFDSGNYGRGRYRGLEIALSTGTSGRYEAEDMAAAGDPGDILVHAHLICKLRGGMSPGVDDCFLVTACRVASRDADRFMEQFGRAAAYMRNQAGFVRARLFENVDDEADLRFVNVAQWRCTDDFVAAFNAPEFKSIVAGGFEYSSEILVAHRIMIGN</sequence>